<dbReference type="InterPro" id="IPR032675">
    <property type="entry name" value="LRR_dom_sf"/>
</dbReference>
<proteinExistence type="predicted"/>
<dbReference type="InterPro" id="IPR003591">
    <property type="entry name" value="Leu-rich_rpt_typical-subtyp"/>
</dbReference>
<organism evidence="6 7">
    <name type="scientific">Phytophthora oleae</name>
    <dbReference type="NCBI Taxonomy" id="2107226"/>
    <lineage>
        <taxon>Eukaryota</taxon>
        <taxon>Sar</taxon>
        <taxon>Stramenopiles</taxon>
        <taxon>Oomycota</taxon>
        <taxon>Peronosporomycetes</taxon>
        <taxon>Peronosporales</taxon>
        <taxon>Peronosporaceae</taxon>
        <taxon>Phytophthora</taxon>
    </lineage>
</organism>
<dbReference type="PROSITE" id="PS50020">
    <property type="entry name" value="WW_DOMAIN_2"/>
    <property type="match status" value="1"/>
</dbReference>
<dbReference type="SMART" id="SM00369">
    <property type="entry name" value="LRR_TYP"/>
    <property type="match status" value="7"/>
</dbReference>
<reference evidence="6 7" key="1">
    <citation type="submission" date="2024-09" db="EMBL/GenBank/DDBJ databases">
        <title>Genome sequencing and assembly of Phytophthora oleae, isolate VK10A, causative agent of rot of olive drupes.</title>
        <authorList>
            <person name="Conti Taguali S."/>
            <person name="Riolo M."/>
            <person name="La Spada F."/>
            <person name="Cacciola S.O."/>
            <person name="Dionisio G."/>
        </authorList>
    </citation>
    <scope>NUCLEOTIDE SEQUENCE [LARGE SCALE GENOMIC DNA]</scope>
    <source>
        <strain evidence="6 7">VK10A</strain>
    </source>
</reference>
<feature type="coiled-coil region" evidence="3">
    <location>
        <begin position="609"/>
        <end position="674"/>
    </location>
</feature>
<keyword evidence="2" id="KW-0677">Repeat</keyword>
<name>A0ABD3FNZ9_9STRA</name>
<dbReference type="PROSITE" id="PS01159">
    <property type="entry name" value="WW_DOMAIN_1"/>
    <property type="match status" value="1"/>
</dbReference>
<dbReference type="Pfam" id="PF23598">
    <property type="entry name" value="LRR_14"/>
    <property type="match status" value="1"/>
</dbReference>
<dbReference type="PANTHER" id="PTHR48051">
    <property type="match status" value="1"/>
</dbReference>
<dbReference type="PROSITE" id="PS51450">
    <property type="entry name" value="LRR"/>
    <property type="match status" value="1"/>
</dbReference>
<evidence type="ECO:0000256" key="3">
    <source>
        <dbReference type="SAM" id="Coils"/>
    </source>
</evidence>
<evidence type="ECO:0000256" key="1">
    <source>
        <dbReference type="ARBA" id="ARBA00022614"/>
    </source>
</evidence>
<evidence type="ECO:0000256" key="4">
    <source>
        <dbReference type="SAM" id="MobiDB-lite"/>
    </source>
</evidence>
<evidence type="ECO:0000313" key="7">
    <source>
        <dbReference type="Proteomes" id="UP001632037"/>
    </source>
</evidence>
<dbReference type="InterPro" id="IPR001611">
    <property type="entry name" value="Leu-rich_rpt"/>
</dbReference>
<dbReference type="InterPro" id="IPR001202">
    <property type="entry name" value="WW_dom"/>
</dbReference>
<dbReference type="SUPFAM" id="SSF52058">
    <property type="entry name" value="L domain-like"/>
    <property type="match status" value="1"/>
</dbReference>
<dbReference type="Gene3D" id="3.80.10.10">
    <property type="entry name" value="Ribonuclease Inhibitor"/>
    <property type="match status" value="1"/>
</dbReference>
<dbReference type="AlphaFoldDB" id="A0ABD3FNZ9"/>
<dbReference type="PANTHER" id="PTHR48051:SF54">
    <property type="entry name" value="LEUCINE-RICH REPEAT-CONTAINING PROTEIN"/>
    <property type="match status" value="1"/>
</dbReference>
<protein>
    <recommendedName>
        <fullName evidence="5">WW domain-containing protein</fullName>
    </recommendedName>
</protein>
<feature type="coiled-coil region" evidence="3">
    <location>
        <begin position="908"/>
        <end position="942"/>
    </location>
</feature>
<dbReference type="EMBL" id="JBIMZQ010000013">
    <property type="protein sequence ID" value="KAL3667582.1"/>
    <property type="molecule type" value="Genomic_DNA"/>
</dbReference>
<feature type="region of interest" description="Disordered" evidence="4">
    <location>
        <begin position="700"/>
        <end position="785"/>
    </location>
</feature>
<dbReference type="SMART" id="SM00364">
    <property type="entry name" value="LRR_BAC"/>
    <property type="match status" value="4"/>
</dbReference>
<feature type="domain" description="WW" evidence="5">
    <location>
        <begin position="937"/>
        <end position="965"/>
    </location>
</feature>
<gene>
    <name evidence="6" type="ORF">V7S43_007136</name>
</gene>
<feature type="compositionally biased region" description="Basic and acidic residues" evidence="4">
    <location>
        <begin position="700"/>
        <end position="713"/>
    </location>
</feature>
<comment type="caution">
    <text evidence="6">The sequence shown here is derived from an EMBL/GenBank/DDBJ whole genome shotgun (WGS) entry which is preliminary data.</text>
</comment>
<sequence length="993" mass="113345">MVVGKRESIDREERKLWLGEQLEQRQKQRDRDREEQLKAFEVENDKLWAPFVLAAKTTGELNVAWKEDRGFFTWGRVFPFRDLLALRITGHNLLELPEYLPAALPSLETLSLIADGLERLPESIGALSRLIEIDLTKNRLRELPNSITKLTELTSLNLSCNLLEKLPEDFGKLVKLDKLWLERNELKQLPNSIGECRSVRSANLSANKLMELPDSIGELSALTTLTANLNELQELPDAVVRLPKLKVLHASRNQLTKLPRTIGEMQALRELRLDWNVIQELPFSFRALTNLKVLCIEQNPLRLPPGDVVARGVTDTLKYMEKALAEFQRSSRREVVEALQVVLGFAAQLIDDTEAMPESAGSDADSTLDTDLQVILSLFESNCGRLAPSGTNSELKLYGVVWETFYSELLPAIERQQELSLLNTNQPQDDSKSKPTPPFSQRFTPEEVEDALLNYDDEFGLACVAGGGEIPNVPVEFRRCACIDPVALRGRGQRVRRVCLPRTAPYRCQRPGRLLRAQMLTNEQVQDQLASIYLRTKVARLVQKTRRRAVEYINSTSGVVHFERTARVLAHEMAQRRRRLRKLYKKHEKGQKHIDSRRDKLHRKVEAFQRAKEKRLSATREKLSRLEKDRETLERELEAAGKGGALAAAKTKKLKKLDDKVTKLRAEVEEPEAEFGSPENAKIYEIELAIEGLNMEEQKLHKATEKARAREMDAELEEEEEEEETEEEKEDGDEEQGESDDDLDGDSGSEEEESESESEAPETEASKVSSTAPPEAPGNSIFDINMPDLQIDDYRKAAVKAVDQELEKRALGDENDPKNTKLSTSAVAKKPTFIMPLAVPEEELHEMFQAQIRESYVVMQCSKVSQKATKEFLQMRAVLQRWSGLGTRAVFEAWHEVARASRLDGNAVKARVERKKLLEKQNKELEEQLARIEARRWALRTDMYTDAIYYENETTGETRWEPPQYWMEEQQMKQQERLSGRKGDVPLLKLPPI</sequence>
<dbReference type="InterPro" id="IPR055414">
    <property type="entry name" value="LRR_R13L4/SHOC2-like"/>
</dbReference>
<evidence type="ECO:0000313" key="6">
    <source>
        <dbReference type="EMBL" id="KAL3667582.1"/>
    </source>
</evidence>
<keyword evidence="3" id="KW-0175">Coiled coil</keyword>
<accession>A0ABD3FNZ9</accession>
<feature type="compositionally biased region" description="Acidic residues" evidence="4">
    <location>
        <begin position="714"/>
        <end position="762"/>
    </location>
</feature>
<evidence type="ECO:0000259" key="5">
    <source>
        <dbReference type="PROSITE" id="PS50020"/>
    </source>
</evidence>
<dbReference type="Pfam" id="PF13855">
    <property type="entry name" value="LRR_8"/>
    <property type="match status" value="1"/>
</dbReference>
<evidence type="ECO:0000256" key="2">
    <source>
        <dbReference type="ARBA" id="ARBA00022737"/>
    </source>
</evidence>
<keyword evidence="1" id="KW-0433">Leucine-rich repeat</keyword>
<dbReference type="Proteomes" id="UP001632037">
    <property type="component" value="Unassembled WGS sequence"/>
</dbReference>
<dbReference type="InterPro" id="IPR050216">
    <property type="entry name" value="LRR_domain-containing"/>
</dbReference>
<keyword evidence="7" id="KW-1185">Reference proteome</keyword>